<name>A0ABR3J3L0_9AGAR</name>
<evidence type="ECO:0000256" key="1">
    <source>
        <dbReference type="SAM" id="MobiDB-lite"/>
    </source>
</evidence>
<gene>
    <name evidence="3" type="ORF">HGRIS_010203</name>
</gene>
<keyword evidence="2" id="KW-0472">Membrane</keyword>
<feature type="region of interest" description="Disordered" evidence="1">
    <location>
        <begin position="139"/>
        <end position="176"/>
    </location>
</feature>
<sequence length="221" mass="23402">MSSATLVPTSVPVETSTLVVTRTSGTSIVIVTSTIAGVRSIPTSGSSAIVVTSTIGPVESNSPHQTKSPSPLRKRTVGGVVGGILSFIVLAVGFYCLITRRRRQALIVVTAPVEPFNAPPLAPPPRRTNLNLSVPINDTRSGVLSERGNDGQKAGRHLPRSDAAQGHSRREGLSIEEADELRERVAALEIEIRRTQQGGTLQPELDDEQPPSYASKSDAGR</sequence>
<evidence type="ECO:0000256" key="2">
    <source>
        <dbReference type="SAM" id="Phobius"/>
    </source>
</evidence>
<dbReference type="EMBL" id="JASNQZ010000012">
    <property type="protein sequence ID" value="KAL0950214.1"/>
    <property type="molecule type" value="Genomic_DNA"/>
</dbReference>
<evidence type="ECO:0000313" key="3">
    <source>
        <dbReference type="EMBL" id="KAL0950214.1"/>
    </source>
</evidence>
<evidence type="ECO:0000313" key="4">
    <source>
        <dbReference type="Proteomes" id="UP001556367"/>
    </source>
</evidence>
<comment type="caution">
    <text evidence="3">The sequence shown here is derived from an EMBL/GenBank/DDBJ whole genome shotgun (WGS) entry which is preliminary data.</text>
</comment>
<reference evidence="4" key="1">
    <citation type="submission" date="2024-06" db="EMBL/GenBank/DDBJ databases">
        <title>Multi-omics analyses provide insights into the biosynthesis of the anticancer antibiotic pleurotin in Hohenbuehelia grisea.</title>
        <authorList>
            <person name="Weaver J.A."/>
            <person name="Alberti F."/>
        </authorList>
    </citation>
    <scope>NUCLEOTIDE SEQUENCE [LARGE SCALE GENOMIC DNA]</scope>
    <source>
        <strain evidence="4">T-177</strain>
    </source>
</reference>
<keyword evidence="2" id="KW-1133">Transmembrane helix</keyword>
<keyword evidence="4" id="KW-1185">Reference proteome</keyword>
<dbReference type="Proteomes" id="UP001556367">
    <property type="component" value="Unassembled WGS sequence"/>
</dbReference>
<proteinExistence type="predicted"/>
<feature type="transmembrane region" description="Helical" evidence="2">
    <location>
        <begin position="77"/>
        <end position="98"/>
    </location>
</feature>
<keyword evidence="2" id="KW-0812">Transmembrane</keyword>
<organism evidence="3 4">
    <name type="scientific">Hohenbuehelia grisea</name>
    <dbReference type="NCBI Taxonomy" id="104357"/>
    <lineage>
        <taxon>Eukaryota</taxon>
        <taxon>Fungi</taxon>
        <taxon>Dikarya</taxon>
        <taxon>Basidiomycota</taxon>
        <taxon>Agaricomycotina</taxon>
        <taxon>Agaricomycetes</taxon>
        <taxon>Agaricomycetidae</taxon>
        <taxon>Agaricales</taxon>
        <taxon>Pleurotineae</taxon>
        <taxon>Pleurotaceae</taxon>
        <taxon>Hohenbuehelia</taxon>
    </lineage>
</organism>
<protein>
    <submittedName>
        <fullName evidence="3">Uncharacterized protein</fullName>
    </submittedName>
</protein>
<feature type="region of interest" description="Disordered" evidence="1">
    <location>
        <begin position="193"/>
        <end position="221"/>
    </location>
</feature>
<accession>A0ABR3J3L0</accession>